<dbReference type="GO" id="GO:0000976">
    <property type="term" value="F:transcription cis-regulatory region binding"/>
    <property type="evidence" value="ECO:0007669"/>
    <property type="project" value="TreeGrafter"/>
</dbReference>
<organism evidence="5 6">
    <name type="scientific">Parazoarcus communis SWub3 = DSM 12120</name>
    <dbReference type="NCBI Taxonomy" id="1121029"/>
    <lineage>
        <taxon>Bacteria</taxon>
        <taxon>Pseudomonadati</taxon>
        <taxon>Pseudomonadota</taxon>
        <taxon>Betaproteobacteria</taxon>
        <taxon>Rhodocyclales</taxon>
        <taxon>Zoogloeaceae</taxon>
        <taxon>Parazoarcus</taxon>
    </lineage>
</organism>
<dbReference type="SUPFAM" id="SSF46689">
    <property type="entry name" value="Homeodomain-like"/>
    <property type="match status" value="1"/>
</dbReference>
<evidence type="ECO:0000313" key="6">
    <source>
        <dbReference type="Proteomes" id="UP000248259"/>
    </source>
</evidence>
<dbReference type="OrthoDB" id="9816320at2"/>
<evidence type="ECO:0000256" key="2">
    <source>
        <dbReference type="PROSITE-ProRule" id="PRU00335"/>
    </source>
</evidence>
<comment type="caution">
    <text evidence="5">The sequence shown here is derived from an EMBL/GenBank/DDBJ whole genome shotgun (WGS) entry which is preliminary data.</text>
</comment>
<dbReference type="Proteomes" id="UP000248259">
    <property type="component" value="Unassembled WGS sequence"/>
</dbReference>
<evidence type="ECO:0000256" key="1">
    <source>
        <dbReference type="ARBA" id="ARBA00023125"/>
    </source>
</evidence>
<feature type="domain" description="HTH tetR-type" evidence="4">
    <location>
        <begin position="30"/>
        <end position="90"/>
    </location>
</feature>
<name>A0A323V1M8_9RHOO</name>
<keyword evidence="6" id="KW-1185">Reference proteome</keyword>
<feature type="region of interest" description="Disordered" evidence="3">
    <location>
        <begin position="1"/>
        <end position="26"/>
    </location>
</feature>
<dbReference type="AlphaFoldDB" id="A0A323V1M8"/>
<dbReference type="GO" id="GO:0003700">
    <property type="term" value="F:DNA-binding transcription factor activity"/>
    <property type="evidence" value="ECO:0007669"/>
    <property type="project" value="TreeGrafter"/>
</dbReference>
<proteinExistence type="predicted"/>
<dbReference type="PROSITE" id="PS50977">
    <property type="entry name" value="HTH_TETR_2"/>
    <property type="match status" value="1"/>
</dbReference>
<dbReference type="Pfam" id="PF00440">
    <property type="entry name" value="TetR_N"/>
    <property type="match status" value="1"/>
</dbReference>
<accession>A0A323V1M8</accession>
<reference evidence="5 6" key="1">
    <citation type="submission" date="2018-06" db="EMBL/GenBank/DDBJ databases">
        <title>Azoarcus communis strain SWub3 genome.</title>
        <authorList>
            <person name="Zorraquino Salvo V."/>
            <person name="Toubiana D."/>
            <person name="Blumwald E."/>
        </authorList>
    </citation>
    <scope>NUCLEOTIDE SEQUENCE [LARGE SCALE GENOMIC DNA]</scope>
    <source>
        <strain evidence="5 6">SWub3</strain>
    </source>
</reference>
<dbReference type="Gene3D" id="1.10.357.10">
    <property type="entry name" value="Tetracycline Repressor, domain 2"/>
    <property type="match status" value="1"/>
</dbReference>
<dbReference type="PANTHER" id="PTHR30055:SF226">
    <property type="entry name" value="HTH-TYPE TRANSCRIPTIONAL REGULATOR PKSA"/>
    <property type="match status" value="1"/>
</dbReference>
<dbReference type="InterPro" id="IPR001647">
    <property type="entry name" value="HTH_TetR"/>
</dbReference>
<evidence type="ECO:0000259" key="4">
    <source>
        <dbReference type="PROSITE" id="PS50977"/>
    </source>
</evidence>
<gene>
    <name evidence="5" type="ORF">DNK49_00140</name>
</gene>
<sequence>MSQSKSPLGGAGSKRRMPAPRKLPAQSRSRSLVAALIEACIKLLEQEGADALTVHRLSEVSGVAVGSIYQYFPNVEAVLGEAFEHILREEAAVAVPALRERVAGLPLAGAVREILRGMVGTELRLYRLHRDFHLKYHPELQMGMRIGPYASSREFVDDAWRPFVALYAPKLDEADAEMSAYMLCMAMRAIIRSTLEDAPERVEQDAFLRSLVAMALGMLDPERIDAAG</sequence>
<feature type="DNA-binding region" description="H-T-H motif" evidence="2">
    <location>
        <begin position="53"/>
        <end position="72"/>
    </location>
</feature>
<keyword evidence="1 2" id="KW-0238">DNA-binding</keyword>
<dbReference type="PANTHER" id="PTHR30055">
    <property type="entry name" value="HTH-TYPE TRANSCRIPTIONAL REGULATOR RUTR"/>
    <property type="match status" value="1"/>
</dbReference>
<dbReference type="EMBL" id="QKOE01000001">
    <property type="protein sequence ID" value="PZA18634.1"/>
    <property type="molecule type" value="Genomic_DNA"/>
</dbReference>
<protein>
    <submittedName>
        <fullName evidence="5">TetR/AcrR family transcriptional regulator</fullName>
    </submittedName>
</protein>
<evidence type="ECO:0000313" key="5">
    <source>
        <dbReference type="EMBL" id="PZA18634.1"/>
    </source>
</evidence>
<dbReference type="InterPro" id="IPR050109">
    <property type="entry name" value="HTH-type_TetR-like_transc_reg"/>
</dbReference>
<dbReference type="InterPro" id="IPR009057">
    <property type="entry name" value="Homeodomain-like_sf"/>
</dbReference>
<evidence type="ECO:0000256" key="3">
    <source>
        <dbReference type="SAM" id="MobiDB-lite"/>
    </source>
</evidence>